<reference evidence="9 10" key="1">
    <citation type="submission" date="2017-07" db="EMBL/GenBank/DDBJ databases">
        <title>Draft whole genome sequences of clinical Proprionibacteriaceae strains.</title>
        <authorList>
            <person name="Bernier A.-M."/>
            <person name="Bernard K."/>
            <person name="Domingo M.-C."/>
        </authorList>
    </citation>
    <scope>NUCLEOTIDE SEQUENCE [LARGE SCALE GENOMIC DNA]</scope>
    <source>
        <strain evidence="9 10">NML 130396</strain>
    </source>
</reference>
<dbReference type="Gene3D" id="3.40.50.1360">
    <property type="match status" value="1"/>
</dbReference>
<dbReference type="RefSeq" id="WP_094363377.1">
    <property type="nucleotide sequence ID" value="NZ_NMVQ01000008.1"/>
</dbReference>
<evidence type="ECO:0000256" key="1">
    <source>
        <dbReference type="ARBA" id="ARBA00000832"/>
    </source>
</evidence>
<dbReference type="NCBIfam" id="TIGR01198">
    <property type="entry name" value="pgl"/>
    <property type="match status" value="1"/>
</dbReference>
<evidence type="ECO:0000256" key="4">
    <source>
        <dbReference type="ARBA" id="ARBA00010662"/>
    </source>
</evidence>
<keyword evidence="10" id="KW-1185">Reference proteome</keyword>
<dbReference type="SUPFAM" id="SSF100950">
    <property type="entry name" value="NagB/RpiA/CoA transferase-like"/>
    <property type="match status" value="1"/>
</dbReference>
<dbReference type="EMBL" id="NMVQ01000008">
    <property type="protein sequence ID" value="OYO23145.1"/>
    <property type="molecule type" value="Genomic_DNA"/>
</dbReference>
<organism evidence="9 10">
    <name type="scientific">Enemella dayhoffiae</name>
    <dbReference type="NCBI Taxonomy" id="2016507"/>
    <lineage>
        <taxon>Bacteria</taxon>
        <taxon>Bacillati</taxon>
        <taxon>Actinomycetota</taxon>
        <taxon>Actinomycetes</taxon>
        <taxon>Propionibacteriales</taxon>
        <taxon>Propionibacteriaceae</taxon>
        <taxon>Enemella</taxon>
    </lineage>
</organism>
<comment type="caution">
    <text evidence="9">The sequence shown here is derived from an EMBL/GenBank/DDBJ whole genome shotgun (WGS) entry which is preliminary data.</text>
</comment>
<dbReference type="UniPathway" id="UPA00115">
    <property type="reaction ID" value="UER00409"/>
</dbReference>
<evidence type="ECO:0000256" key="7">
    <source>
        <dbReference type="RuleBase" id="RU365095"/>
    </source>
</evidence>
<accession>A0A255H621</accession>
<evidence type="ECO:0000259" key="8">
    <source>
        <dbReference type="Pfam" id="PF01182"/>
    </source>
</evidence>
<feature type="domain" description="Glucosamine/galactosamine-6-phosphate isomerase" evidence="8">
    <location>
        <begin position="8"/>
        <end position="223"/>
    </location>
</feature>
<dbReference type="CDD" id="cd01400">
    <property type="entry name" value="6PGL"/>
    <property type="match status" value="1"/>
</dbReference>
<evidence type="ECO:0000256" key="3">
    <source>
        <dbReference type="ARBA" id="ARBA00004961"/>
    </source>
</evidence>
<comment type="catalytic activity">
    <reaction evidence="1 7">
        <text>6-phospho-D-glucono-1,5-lactone + H2O = 6-phospho-D-gluconate + H(+)</text>
        <dbReference type="Rhea" id="RHEA:12556"/>
        <dbReference type="ChEBI" id="CHEBI:15377"/>
        <dbReference type="ChEBI" id="CHEBI:15378"/>
        <dbReference type="ChEBI" id="CHEBI:57955"/>
        <dbReference type="ChEBI" id="CHEBI:58759"/>
        <dbReference type="EC" id="3.1.1.31"/>
    </reaction>
</comment>
<dbReference type="AlphaFoldDB" id="A0A255H621"/>
<keyword evidence="7" id="KW-0378">Hydrolase</keyword>
<dbReference type="PANTHER" id="PTHR11054">
    <property type="entry name" value="6-PHOSPHOGLUCONOLACTONASE"/>
    <property type="match status" value="1"/>
</dbReference>
<proteinExistence type="inferred from homology"/>
<dbReference type="EC" id="3.1.1.31" evidence="5 7"/>
<gene>
    <name evidence="7 9" type="primary">pgl</name>
    <name evidence="9" type="ORF">CGZ93_06725</name>
</gene>
<dbReference type="InterPro" id="IPR006148">
    <property type="entry name" value="Glc/Gal-6P_isomerase"/>
</dbReference>
<comment type="function">
    <text evidence="2 7">Hydrolysis of 6-phosphogluconolactone to 6-phosphogluconate.</text>
</comment>
<dbReference type="PANTHER" id="PTHR11054:SF0">
    <property type="entry name" value="6-PHOSPHOGLUCONOLACTONASE"/>
    <property type="match status" value="1"/>
</dbReference>
<dbReference type="Pfam" id="PF01182">
    <property type="entry name" value="Glucosamine_iso"/>
    <property type="match status" value="1"/>
</dbReference>
<evidence type="ECO:0000256" key="2">
    <source>
        <dbReference type="ARBA" id="ARBA00002681"/>
    </source>
</evidence>
<sequence>MTVVSCTDADDLAATVAHQLRRSLSQLQGDQDRVVQVCLTGGRIANRMYQQLADGQGDNTVDWKRVEFWWGDERFVATESPDRNAGQTLALLAATIPLDPAKVHPMPAEGGLADLNQAAVQYATELGDTRFDICLLGMGPDGHVASVFPDHPSSAASGSVIGVTDSPKPPPERLSLTLSVINKSAEVWLIVAGDEKAPAAARAIAGDRDLPAGRVKGRLRTVWFVDQAAVPSR</sequence>
<comment type="pathway">
    <text evidence="3 7">Carbohydrate degradation; pentose phosphate pathway; D-ribulose 5-phosphate from D-glucose 6-phosphate (oxidative stage): step 2/3.</text>
</comment>
<dbReference type="InterPro" id="IPR039104">
    <property type="entry name" value="6PGL"/>
</dbReference>
<dbReference type="GO" id="GO:0005975">
    <property type="term" value="P:carbohydrate metabolic process"/>
    <property type="evidence" value="ECO:0007669"/>
    <property type="project" value="UniProtKB-UniRule"/>
</dbReference>
<dbReference type="GO" id="GO:0017057">
    <property type="term" value="F:6-phosphogluconolactonase activity"/>
    <property type="evidence" value="ECO:0007669"/>
    <property type="project" value="UniProtKB-UniRule"/>
</dbReference>
<evidence type="ECO:0000256" key="5">
    <source>
        <dbReference type="ARBA" id="ARBA00013198"/>
    </source>
</evidence>
<comment type="similarity">
    <text evidence="4 7">Belongs to the glucosamine/galactosamine-6-phosphate isomerase family. 6-phosphogluconolactonase subfamily.</text>
</comment>
<dbReference type="InterPro" id="IPR005900">
    <property type="entry name" value="6-phosphogluconolactonase_DevB"/>
</dbReference>
<name>A0A255H621_9ACTN</name>
<evidence type="ECO:0000313" key="9">
    <source>
        <dbReference type="EMBL" id="OYO23145.1"/>
    </source>
</evidence>
<evidence type="ECO:0000256" key="6">
    <source>
        <dbReference type="ARBA" id="ARBA00020337"/>
    </source>
</evidence>
<dbReference type="Proteomes" id="UP000216311">
    <property type="component" value="Unassembled WGS sequence"/>
</dbReference>
<evidence type="ECO:0000313" key="10">
    <source>
        <dbReference type="Proteomes" id="UP000216311"/>
    </source>
</evidence>
<dbReference type="OrthoDB" id="9810967at2"/>
<dbReference type="GO" id="GO:0006098">
    <property type="term" value="P:pentose-phosphate shunt"/>
    <property type="evidence" value="ECO:0007669"/>
    <property type="project" value="UniProtKB-UniPathway"/>
</dbReference>
<dbReference type="InterPro" id="IPR037171">
    <property type="entry name" value="NagB/RpiA_transferase-like"/>
</dbReference>
<protein>
    <recommendedName>
        <fullName evidence="6 7">6-phosphogluconolactonase</fullName>
        <shortName evidence="7">6PGL</shortName>
        <ecNumber evidence="5 7">3.1.1.31</ecNumber>
    </recommendedName>
</protein>